<sequence length="119" mass="13806">MTRRILNDAQRDELLANARKMDQQAAEMRSRVTWSDENKHSKSAAEVIAILSDPSTAKLFVDQAEERLIQSPFNEIEQSVWLFVNDLIAHPDELEDVSFDHVYSVVRRAIRHATQDWEN</sequence>
<dbReference type="AlphaFoldDB" id="A0A5K7X9R4"/>
<gene>
    <name evidence="1" type="ORF">PLANPX_0678</name>
</gene>
<organism evidence="1 2">
    <name type="scientific">Lacipirellula parvula</name>
    <dbReference type="NCBI Taxonomy" id="2650471"/>
    <lineage>
        <taxon>Bacteria</taxon>
        <taxon>Pseudomonadati</taxon>
        <taxon>Planctomycetota</taxon>
        <taxon>Planctomycetia</taxon>
        <taxon>Pirellulales</taxon>
        <taxon>Lacipirellulaceae</taxon>
        <taxon>Lacipirellula</taxon>
    </lineage>
</organism>
<accession>A0A5K7X9R4</accession>
<name>A0A5K7X9R4_9BACT</name>
<reference evidence="2" key="1">
    <citation type="submission" date="2019-10" db="EMBL/GenBank/DDBJ databases">
        <title>Lacipirellula parvula gen. nov., sp. nov., representing a lineage of planctomycetes widespread in freshwater anoxic habitats, and description of the family Lacipirellulaceae.</title>
        <authorList>
            <person name="Dedysh S.N."/>
            <person name="Kulichevskaya I.S."/>
            <person name="Beletsky A.V."/>
            <person name="Rakitin A.L."/>
            <person name="Mardanov A.V."/>
            <person name="Ivanova A.A."/>
            <person name="Saltykova V.X."/>
            <person name="Rijpstra W.I.C."/>
            <person name="Sinninghe Damste J.S."/>
            <person name="Ravin N.V."/>
        </authorList>
    </citation>
    <scope>NUCLEOTIDE SEQUENCE [LARGE SCALE GENOMIC DNA]</scope>
    <source>
        <strain evidence="2">PX69</strain>
    </source>
</reference>
<dbReference type="EMBL" id="AP021861">
    <property type="protein sequence ID" value="BBO31066.1"/>
    <property type="molecule type" value="Genomic_DNA"/>
</dbReference>
<proteinExistence type="predicted"/>
<protein>
    <submittedName>
        <fullName evidence="1">Uncharacterized protein</fullName>
    </submittedName>
</protein>
<dbReference type="KEGG" id="lpav:PLANPX_0678"/>
<evidence type="ECO:0000313" key="1">
    <source>
        <dbReference type="EMBL" id="BBO31066.1"/>
    </source>
</evidence>
<keyword evidence="2" id="KW-1185">Reference proteome</keyword>
<evidence type="ECO:0000313" key="2">
    <source>
        <dbReference type="Proteomes" id="UP000326837"/>
    </source>
</evidence>
<dbReference type="Proteomes" id="UP000326837">
    <property type="component" value="Chromosome"/>
</dbReference>